<proteinExistence type="predicted"/>
<name>A0ABQ6K8E5_9MICO</name>
<evidence type="ECO:0000313" key="1">
    <source>
        <dbReference type="EMBL" id="GMA95245.1"/>
    </source>
</evidence>
<gene>
    <name evidence="1" type="ORF">GCM10025881_20690</name>
</gene>
<comment type="caution">
    <text evidence="1">The sequence shown here is derived from an EMBL/GenBank/DDBJ whole genome shotgun (WGS) entry which is preliminary data.</text>
</comment>
<protein>
    <submittedName>
        <fullName evidence="1">Uncharacterized protein</fullName>
    </submittedName>
</protein>
<reference evidence="2" key="1">
    <citation type="journal article" date="2019" name="Int. J. Syst. Evol. Microbiol.">
        <title>The Global Catalogue of Microorganisms (GCM) 10K type strain sequencing project: providing services to taxonomists for standard genome sequencing and annotation.</title>
        <authorList>
            <consortium name="The Broad Institute Genomics Platform"/>
            <consortium name="The Broad Institute Genome Sequencing Center for Infectious Disease"/>
            <person name="Wu L."/>
            <person name="Ma J."/>
        </authorList>
    </citation>
    <scope>NUCLEOTIDE SEQUENCE [LARGE SCALE GENOMIC DNA]</scope>
    <source>
        <strain evidence="2">NBRC 108894</strain>
    </source>
</reference>
<sequence>MLLQDVLAHEAKMARNRAWLAEMRKGPIARIDSSAESTVGLIHRLRDERTQQILDAVFPPPNETA</sequence>
<dbReference type="EMBL" id="BSVB01000001">
    <property type="protein sequence ID" value="GMA95245.1"/>
    <property type="molecule type" value="Genomic_DNA"/>
</dbReference>
<keyword evidence="2" id="KW-1185">Reference proteome</keyword>
<evidence type="ECO:0000313" key="2">
    <source>
        <dbReference type="Proteomes" id="UP001157034"/>
    </source>
</evidence>
<organism evidence="1 2">
    <name type="scientific">Pseudolysinimonas kribbensis</name>
    <dbReference type="NCBI Taxonomy" id="433641"/>
    <lineage>
        <taxon>Bacteria</taxon>
        <taxon>Bacillati</taxon>
        <taxon>Actinomycetota</taxon>
        <taxon>Actinomycetes</taxon>
        <taxon>Micrococcales</taxon>
        <taxon>Microbacteriaceae</taxon>
        <taxon>Pseudolysinimonas</taxon>
    </lineage>
</organism>
<accession>A0ABQ6K8E5</accession>
<dbReference type="Proteomes" id="UP001157034">
    <property type="component" value="Unassembled WGS sequence"/>
</dbReference>